<keyword evidence="1" id="KW-0732">Signal</keyword>
<dbReference type="RefSeq" id="WP_091370420.1">
    <property type="nucleotide sequence ID" value="NZ_LT629740.1"/>
</dbReference>
<evidence type="ECO:0008006" key="4">
    <source>
        <dbReference type="Google" id="ProtNLM"/>
    </source>
</evidence>
<keyword evidence="3" id="KW-1185">Reference proteome</keyword>
<protein>
    <recommendedName>
        <fullName evidence="4">Collagen triple helix repeat-containing protein</fullName>
    </recommendedName>
</protein>
<dbReference type="OrthoDB" id="8457242at2"/>
<evidence type="ECO:0000256" key="1">
    <source>
        <dbReference type="SAM" id="SignalP"/>
    </source>
</evidence>
<dbReference type="AlphaFoldDB" id="A0A1H1SQZ3"/>
<accession>A0A1H1SQZ3</accession>
<sequence length="306" mass="31102">MKKINYLLLLAAAMLFAASCGKDGAVGPQGSTGAKGAQGVVGPAGPAGANGQNGSVIYSGSTVPLTTTGANGDFYLNTSTGLLYGPKTTSGWGTGFSLVGATGATGATGAAGTPGSKTLSGVGAPATSLGSLGDYYLDDASYLLYGPKVSSGWGTPVSLQGPPGTANVMYTDWFTPPTYKKDTVFGVYGFSAKEAIPAITQSILDNGTVITYGKLNGYVSSIWPTNQVSELPISITYMDGSAANIDTWSAFATPGTLEIRLVSSLNAYGGISNAHQFRCIVIPGGVNIPATIGYAALQRYLRIKDN</sequence>
<reference evidence="2 3" key="1">
    <citation type="submission" date="2016-10" db="EMBL/GenBank/DDBJ databases">
        <authorList>
            <person name="de Groot N.N."/>
        </authorList>
    </citation>
    <scope>NUCLEOTIDE SEQUENCE [LARGE SCALE GENOMIC DNA]</scope>
    <source>
        <strain evidence="2 3">MP1X4</strain>
    </source>
</reference>
<feature type="signal peptide" evidence="1">
    <location>
        <begin position="1"/>
        <end position="17"/>
    </location>
</feature>
<gene>
    <name evidence="2" type="ORF">SAMN05216490_1271</name>
</gene>
<dbReference type="PROSITE" id="PS51257">
    <property type="entry name" value="PROKAR_LIPOPROTEIN"/>
    <property type="match status" value="1"/>
</dbReference>
<proteinExistence type="predicted"/>
<name>A0A1H1SQZ3_MUCMA</name>
<organism evidence="2 3">
    <name type="scientific">Mucilaginibacter mallensis</name>
    <dbReference type="NCBI Taxonomy" id="652787"/>
    <lineage>
        <taxon>Bacteria</taxon>
        <taxon>Pseudomonadati</taxon>
        <taxon>Bacteroidota</taxon>
        <taxon>Sphingobacteriia</taxon>
        <taxon>Sphingobacteriales</taxon>
        <taxon>Sphingobacteriaceae</taxon>
        <taxon>Mucilaginibacter</taxon>
    </lineage>
</organism>
<feature type="chain" id="PRO_5009260297" description="Collagen triple helix repeat-containing protein" evidence="1">
    <location>
        <begin position="18"/>
        <end position="306"/>
    </location>
</feature>
<dbReference type="Proteomes" id="UP000199679">
    <property type="component" value="Chromosome I"/>
</dbReference>
<dbReference type="EMBL" id="LT629740">
    <property type="protein sequence ID" value="SDS50341.1"/>
    <property type="molecule type" value="Genomic_DNA"/>
</dbReference>
<evidence type="ECO:0000313" key="2">
    <source>
        <dbReference type="EMBL" id="SDS50341.1"/>
    </source>
</evidence>
<dbReference type="STRING" id="652787.SAMN05216490_1271"/>
<evidence type="ECO:0000313" key="3">
    <source>
        <dbReference type="Proteomes" id="UP000199679"/>
    </source>
</evidence>